<protein>
    <submittedName>
        <fullName evidence="2">Uncharacterized protein LOC103521913</fullName>
    </submittedName>
</protein>
<dbReference type="PaxDb" id="121845-A0A3Q0JIJ3"/>
<evidence type="ECO:0000313" key="1">
    <source>
        <dbReference type="Proteomes" id="UP000079169"/>
    </source>
</evidence>
<evidence type="ECO:0000313" key="2">
    <source>
        <dbReference type="RefSeq" id="XP_026688212.1"/>
    </source>
</evidence>
<dbReference type="SUPFAM" id="SSF47565">
    <property type="entry name" value="Insect pheromone/odorant-binding proteins"/>
    <property type="match status" value="1"/>
</dbReference>
<keyword evidence="1" id="KW-1185">Reference proteome</keyword>
<accession>A0A3Q0JIJ3</accession>
<dbReference type="Proteomes" id="UP000079169">
    <property type="component" value="Unplaced"/>
</dbReference>
<dbReference type="InterPro" id="IPR036728">
    <property type="entry name" value="PBP_GOBP_sf"/>
</dbReference>
<dbReference type="KEGG" id="dci:103521913"/>
<gene>
    <name evidence="2" type="primary">LOC103521913</name>
</gene>
<organism evidence="1 2">
    <name type="scientific">Diaphorina citri</name>
    <name type="common">Asian citrus psyllid</name>
    <dbReference type="NCBI Taxonomy" id="121845"/>
    <lineage>
        <taxon>Eukaryota</taxon>
        <taxon>Metazoa</taxon>
        <taxon>Ecdysozoa</taxon>
        <taxon>Arthropoda</taxon>
        <taxon>Hexapoda</taxon>
        <taxon>Insecta</taxon>
        <taxon>Pterygota</taxon>
        <taxon>Neoptera</taxon>
        <taxon>Paraneoptera</taxon>
        <taxon>Hemiptera</taxon>
        <taxon>Sternorrhyncha</taxon>
        <taxon>Psylloidea</taxon>
        <taxon>Psyllidae</taxon>
        <taxon>Diaphorininae</taxon>
        <taxon>Diaphorina</taxon>
    </lineage>
</organism>
<dbReference type="RefSeq" id="XP_026688212.1">
    <property type="nucleotide sequence ID" value="XM_026832411.1"/>
</dbReference>
<name>A0A3Q0JIJ3_DIACI</name>
<dbReference type="GO" id="GO:0005549">
    <property type="term" value="F:odorant binding"/>
    <property type="evidence" value="ECO:0007669"/>
    <property type="project" value="InterPro"/>
</dbReference>
<reference evidence="2" key="1">
    <citation type="submission" date="2025-08" db="UniProtKB">
        <authorList>
            <consortium name="RefSeq"/>
        </authorList>
    </citation>
    <scope>IDENTIFICATION</scope>
</reference>
<dbReference type="GeneID" id="103521913"/>
<dbReference type="STRING" id="121845.A0A3Q0JIJ3"/>
<dbReference type="Gene3D" id="1.10.238.20">
    <property type="entry name" value="Pheromone/general odorant binding protein domain"/>
    <property type="match status" value="1"/>
</dbReference>
<dbReference type="AlphaFoldDB" id="A0A3Q0JIJ3"/>
<proteinExistence type="predicted"/>
<sequence>MGDPMDFFSCEGLKNMKKKIYCVNECIGKKQELLNEDGSLNQEKIQAYVTAENFKEDWQKDLVTAGLNECLKKDFSLVKHRKLSMFGFLYISSTQLLRSLGPLRKILYRV</sequence>